<dbReference type="AlphaFoldDB" id="A0A8S1MG54"/>
<evidence type="ECO:0000313" key="2">
    <source>
        <dbReference type="Proteomes" id="UP000692954"/>
    </source>
</evidence>
<comment type="caution">
    <text evidence="1">The sequence shown here is derived from an EMBL/GenBank/DDBJ whole genome shotgun (WGS) entry which is preliminary data.</text>
</comment>
<organism evidence="1 2">
    <name type="scientific">Paramecium sonneborni</name>
    <dbReference type="NCBI Taxonomy" id="65129"/>
    <lineage>
        <taxon>Eukaryota</taxon>
        <taxon>Sar</taxon>
        <taxon>Alveolata</taxon>
        <taxon>Ciliophora</taxon>
        <taxon>Intramacronucleata</taxon>
        <taxon>Oligohymenophorea</taxon>
        <taxon>Peniculida</taxon>
        <taxon>Parameciidae</taxon>
        <taxon>Paramecium</taxon>
    </lineage>
</organism>
<proteinExistence type="predicted"/>
<sequence length="136" mass="16464">MKQISIRFWIARKLSYETVFFQINSKQFIDQIEEVESQKKLMINIIFKIRNKNNHLNMKNFQNQINLFPSLILLSSYSVSRNLKNTDTTIFLLKGFQEHLNQSKVKEQLKVKYIVYLYLTQFLQMKIESFQQKNNF</sequence>
<accession>A0A8S1MG54</accession>
<dbReference type="EMBL" id="CAJJDN010000037">
    <property type="protein sequence ID" value="CAD8078479.1"/>
    <property type="molecule type" value="Genomic_DNA"/>
</dbReference>
<name>A0A8S1MG54_9CILI</name>
<dbReference type="Proteomes" id="UP000692954">
    <property type="component" value="Unassembled WGS sequence"/>
</dbReference>
<protein>
    <submittedName>
        <fullName evidence="1">Uncharacterized protein</fullName>
    </submittedName>
</protein>
<evidence type="ECO:0000313" key="1">
    <source>
        <dbReference type="EMBL" id="CAD8078479.1"/>
    </source>
</evidence>
<reference evidence="1" key="1">
    <citation type="submission" date="2021-01" db="EMBL/GenBank/DDBJ databases">
        <authorList>
            <consortium name="Genoscope - CEA"/>
            <person name="William W."/>
        </authorList>
    </citation>
    <scope>NUCLEOTIDE SEQUENCE</scope>
</reference>
<gene>
    <name evidence="1" type="ORF">PSON_ATCC_30995.1.T0370329</name>
</gene>
<keyword evidence="2" id="KW-1185">Reference proteome</keyword>